<gene>
    <name evidence="3" type="ORF">V8G54_023860</name>
</gene>
<proteinExistence type="inferred from homology"/>
<dbReference type="PANTHER" id="PTHR10353">
    <property type="entry name" value="GLYCOSYL HYDROLASE"/>
    <property type="match status" value="1"/>
</dbReference>
<organism evidence="3 4">
    <name type="scientific">Vigna mungo</name>
    <name type="common">Black gram</name>
    <name type="synonym">Phaseolus mungo</name>
    <dbReference type="NCBI Taxonomy" id="3915"/>
    <lineage>
        <taxon>Eukaryota</taxon>
        <taxon>Viridiplantae</taxon>
        <taxon>Streptophyta</taxon>
        <taxon>Embryophyta</taxon>
        <taxon>Tracheophyta</taxon>
        <taxon>Spermatophyta</taxon>
        <taxon>Magnoliopsida</taxon>
        <taxon>eudicotyledons</taxon>
        <taxon>Gunneridae</taxon>
        <taxon>Pentapetalae</taxon>
        <taxon>rosids</taxon>
        <taxon>fabids</taxon>
        <taxon>Fabales</taxon>
        <taxon>Fabaceae</taxon>
        <taxon>Papilionoideae</taxon>
        <taxon>50 kb inversion clade</taxon>
        <taxon>NPAAA clade</taxon>
        <taxon>indigoferoid/millettioid clade</taxon>
        <taxon>Phaseoleae</taxon>
        <taxon>Vigna</taxon>
    </lineage>
</organism>
<name>A0AAQ3RPL0_VIGMU</name>
<dbReference type="Pfam" id="PF00232">
    <property type="entry name" value="Glyco_hydro_1"/>
    <property type="match status" value="1"/>
</dbReference>
<dbReference type="Gene3D" id="3.20.20.80">
    <property type="entry name" value="Glycosidases"/>
    <property type="match status" value="1"/>
</dbReference>
<dbReference type="GO" id="GO:0008422">
    <property type="term" value="F:beta-glucosidase activity"/>
    <property type="evidence" value="ECO:0007669"/>
    <property type="project" value="TreeGrafter"/>
</dbReference>
<dbReference type="PANTHER" id="PTHR10353:SF237">
    <property type="entry name" value="BETA-GLUCOSIDASE 12-RELATED"/>
    <property type="match status" value="1"/>
</dbReference>
<evidence type="ECO:0000256" key="2">
    <source>
        <dbReference type="RuleBase" id="RU003690"/>
    </source>
</evidence>
<dbReference type="SUPFAM" id="SSF51445">
    <property type="entry name" value="(Trans)glycosidases"/>
    <property type="match status" value="1"/>
</dbReference>
<dbReference type="Proteomes" id="UP001374535">
    <property type="component" value="Chromosome 7"/>
</dbReference>
<accession>A0AAQ3RPL0</accession>
<sequence length="148" mass="17250">MFHNPFTYSKFSFLAIATRHGVRIGPQAASNWLYIYPRGIQDLLLYTKEKFNNPVIYITENGVDEVNDNAKSLEDNMRIDYISNHLAYVQSAIENGVNVKGYFAWSLLDNFEWADGFSVRFGIIYVDFKDGLSRYPKKSAQWFKKFLH</sequence>
<dbReference type="PRINTS" id="PR00131">
    <property type="entry name" value="GLHYDRLASE1"/>
</dbReference>
<dbReference type="AlphaFoldDB" id="A0AAQ3RPL0"/>
<evidence type="ECO:0000313" key="4">
    <source>
        <dbReference type="Proteomes" id="UP001374535"/>
    </source>
</evidence>
<evidence type="ECO:0000313" key="3">
    <source>
        <dbReference type="EMBL" id="WVZ03054.1"/>
    </source>
</evidence>
<keyword evidence="4" id="KW-1185">Reference proteome</keyword>
<dbReference type="EMBL" id="CP144694">
    <property type="protein sequence ID" value="WVZ03054.1"/>
    <property type="molecule type" value="Genomic_DNA"/>
</dbReference>
<dbReference type="InterPro" id="IPR001360">
    <property type="entry name" value="Glyco_hydro_1"/>
</dbReference>
<reference evidence="3 4" key="1">
    <citation type="journal article" date="2023" name="Life. Sci Alliance">
        <title>Evolutionary insights into 3D genome organization and epigenetic landscape of Vigna mungo.</title>
        <authorList>
            <person name="Junaid A."/>
            <person name="Singh B."/>
            <person name="Bhatia S."/>
        </authorList>
    </citation>
    <scope>NUCLEOTIDE SEQUENCE [LARGE SCALE GENOMIC DNA]</scope>
    <source>
        <strain evidence="3">Urdbean</strain>
    </source>
</reference>
<evidence type="ECO:0008006" key="5">
    <source>
        <dbReference type="Google" id="ProtNLM"/>
    </source>
</evidence>
<comment type="similarity">
    <text evidence="1 2">Belongs to the glycosyl hydrolase 1 family.</text>
</comment>
<protein>
    <recommendedName>
        <fullName evidence="5">Beta-glucosidase</fullName>
    </recommendedName>
</protein>
<evidence type="ECO:0000256" key="1">
    <source>
        <dbReference type="ARBA" id="ARBA00010838"/>
    </source>
</evidence>
<dbReference type="InterPro" id="IPR017853">
    <property type="entry name" value="GH"/>
</dbReference>
<dbReference type="GO" id="GO:0005975">
    <property type="term" value="P:carbohydrate metabolic process"/>
    <property type="evidence" value="ECO:0007669"/>
    <property type="project" value="InterPro"/>
</dbReference>